<accession>A0A931I0Z8</accession>
<proteinExistence type="predicted"/>
<evidence type="ECO:0000313" key="1">
    <source>
        <dbReference type="EMBL" id="MBH0237288.1"/>
    </source>
</evidence>
<keyword evidence="2" id="KW-1185">Reference proteome</keyword>
<dbReference type="Pfam" id="PF11306">
    <property type="entry name" value="DUF3108"/>
    <property type="match status" value="1"/>
</dbReference>
<dbReference type="InterPro" id="IPR021457">
    <property type="entry name" value="DUF3108"/>
</dbReference>
<organism evidence="1 2">
    <name type="scientific">Methylobrevis albus</name>
    <dbReference type="NCBI Taxonomy" id="2793297"/>
    <lineage>
        <taxon>Bacteria</taxon>
        <taxon>Pseudomonadati</taxon>
        <taxon>Pseudomonadota</taxon>
        <taxon>Alphaproteobacteria</taxon>
        <taxon>Hyphomicrobiales</taxon>
        <taxon>Pleomorphomonadaceae</taxon>
        <taxon>Methylobrevis</taxon>
    </lineage>
</organism>
<name>A0A931I0Z8_9HYPH</name>
<dbReference type="Proteomes" id="UP000631694">
    <property type="component" value="Unassembled WGS sequence"/>
</dbReference>
<dbReference type="RefSeq" id="WP_197310383.1">
    <property type="nucleotide sequence ID" value="NZ_JADZLT010000042.1"/>
</dbReference>
<evidence type="ECO:0000313" key="2">
    <source>
        <dbReference type="Proteomes" id="UP000631694"/>
    </source>
</evidence>
<comment type="caution">
    <text evidence="1">The sequence shown here is derived from an EMBL/GenBank/DDBJ whole genome shotgun (WGS) entry which is preliminary data.</text>
</comment>
<reference evidence="1" key="1">
    <citation type="submission" date="2020-12" db="EMBL/GenBank/DDBJ databases">
        <title>Methylobrevis albus sp. nov., isolated from fresh water lack sediment.</title>
        <authorList>
            <person name="Zou Q."/>
        </authorList>
    </citation>
    <scope>NUCLEOTIDE SEQUENCE</scope>
    <source>
        <strain evidence="1">L22</strain>
    </source>
</reference>
<dbReference type="AlphaFoldDB" id="A0A931I0Z8"/>
<sequence>MVAAALCAPVPALAAEVKALYDVTFAGIGIAKGTLGVILRGQSYSAKVQISTSGLARIISSEESEATARGSFSGARASPASYELMSRGEKITQVNMSLSGGGVRKLAAHPELSESPDRIPVTNADKRNVVDPLSAVLMPVKKTGDTDGAACNRTLPIFDGWTRYDVKLSYKQTTNVAIEGYSGPAIVCAARWVPVSGHRESRKSTQFMANNRDIEIWLVPVADAPLLVPYKIGVRTMRGMLTVQATRFEGAAGGAVRQAVN</sequence>
<dbReference type="EMBL" id="JADZLT010000042">
    <property type="protein sequence ID" value="MBH0237288.1"/>
    <property type="molecule type" value="Genomic_DNA"/>
</dbReference>
<protein>
    <submittedName>
        <fullName evidence="1">DUF3108 domain-containing protein</fullName>
    </submittedName>
</protein>
<gene>
    <name evidence="1" type="ORF">I5731_05590</name>
</gene>